<comment type="caution">
    <text evidence="1">The sequence shown here is derived from an EMBL/GenBank/DDBJ whole genome shotgun (WGS) entry which is preliminary data.</text>
</comment>
<dbReference type="EMBL" id="JAWDGP010000265">
    <property type="protein sequence ID" value="KAK3802091.1"/>
    <property type="molecule type" value="Genomic_DNA"/>
</dbReference>
<reference evidence="1" key="1">
    <citation type="journal article" date="2023" name="G3 (Bethesda)">
        <title>A reference genome for the long-term kleptoplast-retaining sea slug Elysia crispata morphotype clarki.</title>
        <authorList>
            <person name="Eastman K.E."/>
            <person name="Pendleton A.L."/>
            <person name="Shaikh M.A."/>
            <person name="Suttiyut T."/>
            <person name="Ogas R."/>
            <person name="Tomko P."/>
            <person name="Gavelis G."/>
            <person name="Widhalm J.R."/>
            <person name="Wisecaver J.H."/>
        </authorList>
    </citation>
    <scope>NUCLEOTIDE SEQUENCE</scope>
    <source>
        <strain evidence="1">ECLA1</strain>
    </source>
</reference>
<organism evidence="1 2">
    <name type="scientific">Elysia crispata</name>
    <name type="common">lettuce slug</name>
    <dbReference type="NCBI Taxonomy" id="231223"/>
    <lineage>
        <taxon>Eukaryota</taxon>
        <taxon>Metazoa</taxon>
        <taxon>Spiralia</taxon>
        <taxon>Lophotrochozoa</taxon>
        <taxon>Mollusca</taxon>
        <taxon>Gastropoda</taxon>
        <taxon>Heterobranchia</taxon>
        <taxon>Euthyneura</taxon>
        <taxon>Panpulmonata</taxon>
        <taxon>Sacoglossa</taxon>
        <taxon>Placobranchoidea</taxon>
        <taxon>Plakobranchidae</taxon>
        <taxon>Elysia</taxon>
    </lineage>
</organism>
<dbReference type="AlphaFoldDB" id="A0AAE1BAT8"/>
<sequence length="154" mass="17889">MTISPSCSPCTQHKASRRTHLVKTMFTVCEQDTDRVDRGMGLKLNDLMRVHEAQSQVLIPRHAWLILSRVSEVTVASLGKGWRHKLEKSNREGMELRMEEIEQIKDVWAAEGWSNVEDTFIRGEREELLLQVYFKVMNNYIVDDNKRIGRMSNA</sequence>
<evidence type="ECO:0000313" key="1">
    <source>
        <dbReference type="EMBL" id="KAK3802091.1"/>
    </source>
</evidence>
<gene>
    <name evidence="1" type="ORF">RRG08_049981</name>
</gene>
<dbReference type="Proteomes" id="UP001283361">
    <property type="component" value="Unassembled WGS sequence"/>
</dbReference>
<keyword evidence="2" id="KW-1185">Reference proteome</keyword>
<proteinExistence type="predicted"/>
<evidence type="ECO:0000313" key="2">
    <source>
        <dbReference type="Proteomes" id="UP001283361"/>
    </source>
</evidence>
<protein>
    <submittedName>
        <fullName evidence="1">Uncharacterized protein</fullName>
    </submittedName>
</protein>
<name>A0AAE1BAT8_9GAST</name>
<accession>A0AAE1BAT8</accession>